<sequence>MGRSKRSSAVAAKLRMDDIIQSSDSEVDLPPRKKSKSKTLQLTYSAPRSVRKKAAKKLPEFLIHHDDDSEDSVVLDERVLALEAWIDDDEQDKIRPNARTSCYLDSSDEERAATIISPSRRRSNGKGKGKGKSKGKVKGKAKANATIFVSSSRDISRSAASSRFSSSQSRRKMDTDDSCSDTSSSTSSKSEPTNLTTHDDIYDDESKDSFYDKPALGPFDRDKLTANRATVRAKLAPKTALKLEFASPSRRSSKSKRKNSKGKSSAGRTPPPVPHEPTPTPTPTPTPPPTPPVSSTNKIAMRRVHGSRSGVAHGSRKKVKEKAQEPDSSFHFDEEDVTGNSRNNINLSAGYGSSSSEDDYVNARYGSGRRRR</sequence>
<evidence type="ECO:0000313" key="3">
    <source>
        <dbReference type="Proteomes" id="UP001165082"/>
    </source>
</evidence>
<feature type="compositionally biased region" description="Pro residues" evidence="1">
    <location>
        <begin position="269"/>
        <end position="292"/>
    </location>
</feature>
<feature type="compositionally biased region" description="Low complexity" evidence="1">
    <location>
        <begin position="150"/>
        <end position="168"/>
    </location>
</feature>
<evidence type="ECO:0000256" key="1">
    <source>
        <dbReference type="SAM" id="MobiDB-lite"/>
    </source>
</evidence>
<feature type="compositionally biased region" description="Low complexity" evidence="1">
    <location>
        <begin position="180"/>
        <end position="190"/>
    </location>
</feature>
<keyword evidence="3" id="KW-1185">Reference proteome</keyword>
<name>A0A9W7AIC9_9STRA</name>
<gene>
    <name evidence="2" type="ORF">TrRE_jg3689</name>
</gene>
<protein>
    <submittedName>
        <fullName evidence="2">Uncharacterized protein</fullName>
    </submittedName>
</protein>
<comment type="caution">
    <text evidence="2">The sequence shown here is derived from an EMBL/GenBank/DDBJ whole genome shotgun (WGS) entry which is preliminary data.</text>
</comment>
<dbReference type="EMBL" id="BRXZ01002913">
    <property type="protein sequence ID" value="GMH72822.1"/>
    <property type="molecule type" value="Genomic_DNA"/>
</dbReference>
<dbReference type="OrthoDB" id="10556876at2759"/>
<organism evidence="2 3">
    <name type="scientific">Triparma retinervis</name>
    <dbReference type="NCBI Taxonomy" id="2557542"/>
    <lineage>
        <taxon>Eukaryota</taxon>
        <taxon>Sar</taxon>
        <taxon>Stramenopiles</taxon>
        <taxon>Ochrophyta</taxon>
        <taxon>Bolidophyceae</taxon>
        <taxon>Parmales</taxon>
        <taxon>Triparmaceae</taxon>
        <taxon>Triparma</taxon>
    </lineage>
</organism>
<feature type="compositionally biased region" description="Basic and acidic residues" evidence="1">
    <location>
        <begin position="321"/>
        <end position="332"/>
    </location>
</feature>
<feature type="compositionally biased region" description="Basic residues" evidence="1">
    <location>
        <begin position="119"/>
        <end position="141"/>
    </location>
</feature>
<accession>A0A9W7AIC9</accession>
<dbReference type="AlphaFoldDB" id="A0A9W7AIC9"/>
<reference evidence="2" key="1">
    <citation type="submission" date="2022-07" db="EMBL/GenBank/DDBJ databases">
        <title>Genome analysis of Parmales, a sister group of diatoms, reveals the evolutionary specialization of diatoms from phago-mixotrophs to photoautotrophs.</title>
        <authorList>
            <person name="Ban H."/>
            <person name="Sato S."/>
            <person name="Yoshikawa S."/>
            <person name="Kazumasa Y."/>
            <person name="Nakamura Y."/>
            <person name="Ichinomiya M."/>
            <person name="Saitoh K."/>
            <person name="Sato N."/>
            <person name="Blanc-Mathieu R."/>
            <person name="Endo H."/>
            <person name="Kuwata A."/>
            <person name="Ogata H."/>
        </authorList>
    </citation>
    <scope>NUCLEOTIDE SEQUENCE</scope>
</reference>
<feature type="compositionally biased region" description="Basic residues" evidence="1">
    <location>
        <begin position="251"/>
        <end position="261"/>
    </location>
</feature>
<feature type="region of interest" description="Disordered" evidence="1">
    <location>
        <begin position="96"/>
        <end position="372"/>
    </location>
</feature>
<dbReference type="Proteomes" id="UP001165082">
    <property type="component" value="Unassembled WGS sequence"/>
</dbReference>
<feature type="compositionally biased region" description="Polar residues" evidence="1">
    <location>
        <begin position="338"/>
        <end position="355"/>
    </location>
</feature>
<evidence type="ECO:0000313" key="2">
    <source>
        <dbReference type="EMBL" id="GMH72822.1"/>
    </source>
</evidence>
<proteinExistence type="predicted"/>